<evidence type="ECO:0000313" key="2">
    <source>
        <dbReference type="EMBL" id="CAK7929740.1"/>
    </source>
</evidence>
<gene>
    <name evidence="2" type="ORF">PM001_LOCUS14890</name>
</gene>
<sequence length="97" mass="10494">MTPCEPLPPGGGDDPNITPALDAAPPRLFRSRRRARGRHPGPSYSYGKGGWVGHRRVGSIPAPEAIQPFDRARRVRSSAMCLVKKACGSIIQAGMFR</sequence>
<proteinExistence type="predicted"/>
<dbReference type="AlphaFoldDB" id="A0AAV1U4Y3"/>
<evidence type="ECO:0000313" key="3">
    <source>
        <dbReference type="Proteomes" id="UP001162060"/>
    </source>
</evidence>
<feature type="region of interest" description="Disordered" evidence="1">
    <location>
        <begin position="1"/>
        <end position="48"/>
    </location>
</feature>
<comment type="caution">
    <text evidence="2">The sequence shown here is derived from an EMBL/GenBank/DDBJ whole genome shotgun (WGS) entry which is preliminary data.</text>
</comment>
<dbReference type="Proteomes" id="UP001162060">
    <property type="component" value="Unassembled WGS sequence"/>
</dbReference>
<protein>
    <submittedName>
        <fullName evidence="2">Uncharacterized protein</fullName>
    </submittedName>
</protein>
<accession>A0AAV1U4Y3</accession>
<evidence type="ECO:0000256" key="1">
    <source>
        <dbReference type="SAM" id="MobiDB-lite"/>
    </source>
</evidence>
<feature type="compositionally biased region" description="Basic residues" evidence="1">
    <location>
        <begin position="29"/>
        <end position="39"/>
    </location>
</feature>
<reference evidence="2" key="1">
    <citation type="submission" date="2024-01" db="EMBL/GenBank/DDBJ databases">
        <authorList>
            <person name="Webb A."/>
        </authorList>
    </citation>
    <scope>NUCLEOTIDE SEQUENCE</scope>
    <source>
        <strain evidence="2">Pm1</strain>
    </source>
</reference>
<organism evidence="2 3">
    <name type="scientific">Peronospora matthiolae</name>
    <dbReference type="NCBI Taxonomy" id="2874970"/>
    <lineage>
        <taxon>Eukaryota</taxon>
        <taxon>Sar</taxon>
        <taxon>Stramenopiles</taxon>
        <taxon>Oomycota</taxon>
        <taxon>Peronosporomycetes</taxon>
        <taxon>Peronosporales</taxon>
        <taxon>Peronosporaceae</taxon>
        <taxon>Peronospora</taxon>
    </lineage>
</organism>
<dbReference type="EMBL" id="CAKLBY020000153">
    <property type="protein sequence ID" value="CAK7929740.1"/>
    <property type="molecule type" value="Genomic_DNA"/>
</dbReference>
<name>A0AAV1U4Y3_9STRA</name>